<organism evidence="1 3">
    <name type="scientific">Pseudomonas citronellolis</name>
    <dbReference type="NCBI Taxonomy" id="53408"/>
    <lineage>
        <taxon>Bacteria</taxon>
        <taxon>Pseudomonadati</taxon>
        <taxon>Pseudomonadota</taxon>
        <taxon>Gammaproteobacteria</taxon>
        <taxon>Pseudomonadales</taxon>
        <taxon>Pseudomonadaceae</taxon>
        <taxon>Pseudomonas</taxon>
    </lineage>
</organism>
<gene>
    <name evidence="1" type="ORF">A9C11_25980</name>
    <name evidence="2" type="ORF">SAMN05216577_13730</name>
</gene>
<dbReference type="EMBL" id="FOLS01000037">
    <property type="protein sequence ID" value="SFD78723.1"/>
    <property type="molecule type" value="Genomic_DNA"/>
</dbReference>
<dbReference type="Proteomes" id="UP000077748">
    <property type="component" value="Chromosome"/>
</dbReference>
<sequence length="76" mass="8570">MPHDHDSLPVELETHLPNHAPRILRGRISLNDYHDLLLGDTPALVRLTDLHGQSDLFIRGVNIRWVVRTDDSDAAA</sequence>
<evidence type="ECO:0000313" key="1">
    <source>
        <dbReference type="EMBL" id="ANI17220.1"/>
    </source>
</evidence>
<dbReference type="OrthoDB" id="6898388at2"/>
<dbReference type="GeneID" id="72998143"/>
<reference evidence="2 4" key="2">
    <citation type="submission" date="2016-10" db="EMBL/GenBank/DDBJ databases">
        <authorList>
            <person name="Varghese N."/>
            <person name="Submissions S."/>
        </authorList>
    </citation>
    <scope>NUCLEOTIDE SEQUENCE [LARGE SCALE GENOMIC DNA]</scope>
    <source>
        <strain evidence="2 4">LMG 18378</strain>
    </source>
</reference>
<protein>
    <submittedName>
        <fullName evidence="1">Uncharacterized protein</fullName>
    </submittedName>
</protein>
<dbReference type="KEGG" id="pcq:PcP3B5_51680"/>
<reference evidence="1 3" key="1">
    <citation type="submission" date="2016-05" db="EMBL/GenBank/DDBJ databases">
        <title>Genome Sequence of Pseudomonas citronellolis Strain SJTE-3, an Estrogens and Persistent Organic Pollutants degradation strain.</title>
        <authorList>
            <person name="Liang R."/>
        </authorList>
    </citation>
    <scope>NUCLEOTIDE SEQUENCE [LARGE SCALE GENOMIC DNA]</scope>
    <source>
        <strain evidence="1 3">SJTE-3</strain>
    </source>
</reference>
<evidence type="ECO:0000313" key="2">
    <source>
        <dbReference type="EMBL" id="SFD78723.1"/>
    </source>
</evidence>
<dbReference type="RefSeq" id="WP_009615992.1">
    <property type="nucleotide sequence ID" value="NZ_BDGS01000001.1"/>
</dbReference>
<evidence type="ECO:0000313" key="4">
    <source>
        <dbReference type="Proteomes" id="UP000183385"/>
    </source>
</evidence>
<evidence type="ECO:0000313" key="3">
    <source>
        <dbReference type="Proteomes" id="UP000077748"/>
    </source>
</evidence>
<proteinExistence type="predicted"/>
<dbReference type="STRING" id="53408.A9C11_25980"/>
<dbReference type="Proteomes" id="UP000183385">
    <property type="component" value="Unassembled WGS sequence"/>
</dbReference>
<accession>A0A127MZ41</accession>
<name>A0A127MZ41_9PSED</name>
<dbReference type="AlphaFoldDB" id="A0A127MZ41"/>
<keyword evidence="4" id="KW-1185">Reference proteome</keyword>
<dbReference type="EMBL" id="CP015878">
    <property type="protein sequence ID" value="ANI17220.1"/>
    <property type="molecule type" value="Genomic_DNA"/>
</dbReference>